<keyword evidence="2" id="KW-1185">Reference proteome</keyword>
<dbReference type="Pfam" id="PF20043">
    <property type="entry name" value="DUF6445"/>
    <property type="match status" value="1"/>
</dbReference>
<protein>
    <submittedName>
        <fullName evidence="1">Uncharacterized protein</fullName>
    </submittedName>
</protein>
<evidence type="ECO:0000313" key="2">
    <source>
        <dbReference type="Proteomes" id="UP000546200"/>
    </source>
</evidence>
<dbReference type="RefSeq" id="WP_184057245.1">
    <property type="nucleotide sequence ID" value="NZ_JACIJK010000005.1"/>
</dbReference>
<dbReference type="Proteomes" id="UP000546200">
    <property type="component" value="Unassembled WGS sequence"/>
</dbReference>
<reference evidence="1 2" key="1">
    <citation type="submission" date="2020-08" db="EMBL/GenBank/DDBJ databases">
        <title>Genomic Encyclopedia of Type Strains, Phase IV (KMG-IV): sequencing the most valuable type-strain genomes for metagenomic binning, comparative biology and taxonomic classification.</title>
        <authorList>
            <person name="Goeker M."/>
        </authorList>
    </citation>
    <scope>NUCLEOTIDE SEQUENCE [LARGE SCALE GENOMIC DNA]</scope>
    <source>
        <strain evidence="1 2">DSM 100044</strain>
    </source>
</reference>
<dbReference type="EMBL" id="JACIJK010000005">
    <property type="protein sequence ID" value="MBB5715202.1"/>
    <property type="molecule type" value="Genomic_DNA"/>
</dbReference>
<evidence type="ECO:0000313" key="1">
    <source>
        <dbReference type="EMBL" id="MBB5715202.1"/>
    </source>
</evidence>
<dbReference type="InterPro" id="IPR045617">
    <property type="entry name" value="DUF6445"/>
</dbReference>
<accession>A0A7W9BDL1</accession>
<gene>
    <name evidence="1" type="ORF">FHS94_002043</name>
</gene>
<comment type="caution">
    <text evidence="1">The sequence shown here is derived from an EMBL/GenBank/DDBJ whole genome shotgun (WGS) entry which is preliminary data.</text>
</comment>
<sequence>MTQFRFAPGARLSARLIGADHEPLLHAEAAFANPDELVELAATAIFSPAFGPAGGYPGLRAALPNEYIQAVVNVLTRPLAEAFALGPIRPISAQGAFSIVTLPENALAAPQRAPHVDSVNPMQFAILHYLCDSSFGGTAFYRHRATGFEKLNESRLPGYNAIRSAEGAPTGYVGDGSPWFEQIGQVSAAMNRLVAYRSCVLHSGQIPSPELLTENPRHGRLTANVFVTFAPA</sequence>
<name>A0A7W9BDL1_9SPHN</name>
<dbReference type="AlphaFoldDB" id="A0A7W9BDL1"/>
<proteinExistence type="predicted"/>
<organism evidence="1 2">
    <name type="scientific">Sphingomonas aerophila</name>
    <dbReference type="NCBI Taxonomy" id="1344948"/>
    <lineage>
        <taxon>Bacteria</taxon>
        <taxon>Pseudomonadati</taxon>
        <taxon>Pseudomonadota</taxon>
        <taxon>Alphaproteobacteria</taxon>
        <taxon>Sphingomonadales</taxon>
        <taxon>Sphingomonadaceae</taxon>
        <taxon>Sphingomonas</taxon>
    </lineage>
</organism>